<dbReference type="InterPro" id="IPR017871">
    <property type="entry name" value="ABC_transporter-like_CS"/>
</dbReference>
<dbReference type="CDD" id="cd03215">
    <property type="entry name" value="ABC_Carb_Monos_II"/>
    <property type="match status" value="1"/>
</dbReference>
<dbReference type="SUPFAM" id="SSF52540">
    <property type="entry name" value="P-loop containing nucleoside triphosphate hydrolases"/>
    <property type="match status" value="2"/>
</dbReference>
<evidence type="ECO:0000259" key="5">
    <source>
        <dbReference type="PROSITE" id="PS50893"/>
    </source>
</evidence>
<dbReference type="InterPro" id="IPR003439">
    <property type="entry name" value="ABC_transporter-like_ATP-bd"/>
</dbReference>
<dbReference type="PROSITE" id="PS00211">
    <property type="entry name" value="ABC_TRANSPORTER_1"/>
    <property type="match status" value="1"/>
</dbReference>
<dbReference type="Gene3D" id="3.40.50.300">
    <property type="entry name" value="P-loop containing nucleotide triphosphate hydrolases"/>
    <property type="match status" value="2"/>
</dbReference>
<dbReference type="GO" id="GO:0005524">
    <property type="term" value="F:ATP binding"/>
    <property type="evidence" value="ECO:0007669"/>
    <property type="project" value="UniProtKB-KW"/>
</dbReference>
<dbReference type="EMBL" id="CAFBNB010000006">
    <property type="protein sequence ID" value="CAB4917720.1"/>
    <property type="molecule type" value="Genomic_DNA"/>
</dbReference>
<evidence type="ECO:0000256" key="4">
    <source>
        <dbReference type="ARBA" id="ARBA00022840"/>
    </source>
</evidence>
<dbReference type="Pfam" id="PF00005">
    <property type="entry name" value="ABC_tran"/>
    <property type="match status" value="2"/>
</dbReference>
<feature type="domain" description="ABC transporter" evidence="5">
    <location>
        <begin position="247"/>
        <end position="498"/>
    </location>
</feature>
<keyword evidence="2" id="KW-0677">Repeat</keyword>
<dbReference type="SMART" id="SM00382">
    <property type="entry name" value="AAA"/>
    <property type="match status" value="2"/>
</dbReference>
<keyword evidence="4" id="KW-0067">ATP-binding</keyword>
<sequence length="504" mass="54756">MTVTLSATELSKSYPGVRALDCANLDLRAGSIHALLGENGAGKSTLVKILTGVHGPDSGVLRFNGEQIRFSNPHDATRAGIGAVQQERNVIPLFSVAENISLQDMPRIGPFVDRRARDLIVRRVLDTLKLDIPANALVSDLSPAQVQLVEIGKALALESRVLIMDEPTASLTDVESLHLFDLLRRLRDSGTAIAFVSHKLEEVFELCDTITILRDGATVIEGQPIRDFSQRDVVNLMVGRTLAERPIRNREVSRTGVARLRLDALSTEIGHEDISIEVYPGEIVGLYGLVGAGRSELAQSILGLARITSGEVLIDGSAVEIQSVREALHKYRIGYVSEDRKNEGVFLDQSVRFNVAATVWGRLTSWTGIRPSREAAVADEAIKRLGIKVSSDQQLVGQLSGGNQQKVSLSKWLAASTDLLIIDEPTVGVDVRTKEEFQSLIMDLADRGLAILLIDSDLPEMIALADRIAVMRAFRITGVVNNSKDYAEMSPVVGHLMHGAPSTS</sequence>
<accession>A0A6J7HNK9</accession>
<feature type="domain" description="ABC transporter" evidence="5">
    <location>
        <begin position="5"/>
        <end position="240"/>
    </location>
</feature>
<dbReference type="GO" id="GO:0016887">
    <property type="term" value="F:ATP hydrolysis activity"/>
    <property type="evidence" value="ECO:0007669"/>
    <property type="project" value="InterPro"/>
</dbReference>
<protein>
    <submittedName>
        <fullName evidence="6">Unannotated protein</fullName>
    </submittedName>
</protein>
<evidence type="ECO:0000313" key="6">
    <source>
        <dbReference type="EMBL" id="CAB4917720.1"/>
    </source>
</evidence>
<evidence type="ECO:0000256" key="2">
    <source>
        <dbReference type="ARBA" id="ARBA00022737"/>
    </source>
</evidence>
<dbReference type="CDD" id="cd03216">
    <property type="entry name" value="ABC_Carb_Monos_I"/>
    <property type="match status" value="1"/>
</dbReference>
<keyword evidence="1" id="KW-0813">Transport</keyword>
<dbReference type="PANTHER" id="PTHR43790:SF9">
    <property type="entry name" value="GALACTOFURANOSE TRANSPORTER ATP-BINDING PROTEIN YTFR"/>
    <property type="match status" value="1"/>
</dbReference>
<dbReference type="AlphaFoldDB" id="A0A6J7HNK9"/>
<proteinExistence type="predicted"/>
<name>A0A6J7HNK9_9ZZZZ</name>
<reference evidence="6" key="1">
    <citation type="submission" date="2020-05" db="EMBL/GenBank/DDBJ databases">
        <authorList>
            <person name="Chiriac C."/>
            <person name="Salcher M."/>
            <person name="Ghai R."/>
            <person name="Kavagutti S V."/>
        </authorList>
    </citation>
    <scope>NUCLEOTIDE SEQUENCE</scope>
</reference>
<dbReference type="PANTHER" id="PTHR43790">
    <property type="entry name" value="CARBOHYDRATE TRANSPORT ATP-BINDING PROTEIN MG119-RELATED"/>
    <property type="match status" value="1"/>
</dbReference>
<dbReference type="InterPro" id="IPR050107">
    <property type="entry name" value="ABC_carbohydrate_import_ATPase"/>
</dbReference>
<dbReference type="InterPro" id="IPR003593">
    <property type="entry name" value="AAA+_ATPase"/>
</dbReference>
<gene>
    <name evidence="6" type="ORF">UFOPK3720_00061</name>
</gene>
<organism evidence="6">
    <name type="scientific">freshwater metagenome</name>
    <dbReference type="NCBI Taxonomy" id="449393"/>
    <lineage>
        <taxon>unclassified sequences</taxon>
        <taxon>metagenomes</taxon>
        <taxon>ecological metagenomes</taxon>
    </lineage>
</organism>
<evidence type="ECO:0000256" key="1">
    <source>
        <dbReference type="ARBA" id="ARBA00022448"/>
    </source>
</evidence>
<dbReference type="PROSITE" id="PS50893">
    <property type="entry name" value="ABC_TRANSPORTER_2"/>
    <property type="match status" value="2"/>
</dbReference>
<dbReference type="InterPro" id="IPR027417">
    <property type="entry name" value="P-loop_NTPase"/>
</dbReference>
<keyword evidence="3" id="KW-0547">Nucleotide-binding</keyword>
<evidence type="ECO:0000256" key="3">
    <source>
        <dbReference type="ARBA" id="ARBA00022741"/>
    </source>
</evidence>